<accession>A0A2H0YNS7</accession>
<evidence type="ECO:0000259" key="1">
    <source>
        <dbReference type="PROSITE" id="PS51352"/>
    </source>
</evidence>
<gene>
    <name evidence="2" type="ORF">COT32_01245</name>
</gene>
<dbReference type="CDD" id="cd02947">
    <property type="entry name" value="TRX_family"/>
    <property type="match status" value="1"/>
</dbReference>
<evidence type="ECO:0000313" key="2">
    <source>
        <dbReference type="EMBL" id="PIS40154.1"/>
    </source>
</evidence>
<reference evidence="3" key="1">
    <citation type="submission" date="2017-09" db="EMBL/GenBank/DDBJ databases">
        <title>Depth-based differentiation of microbial function through sediment-hosted aquifers and enrichment of novel symbionts in the deep terrestrial subsurface.</title>
        <authorList>
            <person name="Probst A.J."/>
            <person name="Ladd B."/>
            <person name="Jarett J.K."/>
            <person name="Geller-Mcgrath D.E."/>
            <person name="Sieber C.M.K."/>
            <person name="Emerson J.B."/>
            <person name="Anantharaman K."/>
            <person name="Thomas B.C."/>
            <person name="Malmstrom R."/>
            <person name="Stieglmeier M."/>
            <person name="Klingl A."/>
            <person name="Woyke T."/>
            <person name="Ryan C.M."/>
            <person name="Banfield J.F."/>
        </authorList>
    </citation>
    <scope>NUCLEOTIDE SEQUENCE [LARGE SCALE GENOMIC DNA]</scope>
</reference>
<dbReference type="AlphaFoldDB" id="A0A2H0YNS7"/>
<name>A0A2H0YNS7_9BACT</name>
<evidence type="ECO:0000313" key="3">
    <source>
        <dbReference type="Proteomes" id="UP000231472"/>
    </source>
</evidence>
<dbReference type="InterPro" id="IPR036249">
    <property type="entry name" value="Thioredoxin-like_sf"/>
</dbReference>
<dbReference type="Proteomes" id="UP000231472">
    <property type="component" value="Unassembled WGS sequence"/>
</dbReference>
<dbReference type="Pfam" id="PF00085">
    <property type="entry name" value="Thioredoxin"/>
    <property type="match status" value="1"/>
</dbReference>
<dbReference type="SUPFAM" id="SSF52833">
    <property type="entry name" value="Thioredoxin-like"/>
    <property type="match status" value="1"/>
</dbReference>
<dbReference type="Gene3D" id="3.40.30.10">
    <property type="entry name" value="Glutaredoxin"/>
    <property type="match status" value="1"/>
</dbReference>
<dbReference type="EMBL" id="PEYC01000024">
    <property type="protein sequence ID" value="PIS40154.1"/>
    <property type="molecule type" value="Genomic_DNA"/>
</dbReference>
<dbReference type="PROSITE" id="PS51352">
    <property type="entry name" value="THIOREDOXIN_2"/>
    <property type="match status" value="1"/>
</dbReference>
<sequence length="235" mass="25883">MNKNTTLIGVIVAAVLIAGAVVYTNYTKCLESKQVLTNTISSQEAGEKLVEFVNKNLLKGQATASLIESLEDGDFYKIKFKVQEQEVEWRITKDGRFVFPDTIDLAEVKEPAEEIEKTEGNFSVSSDEVCKEGDKPIVYFFGSTGCPHCAWEHPIIEEAAAKFGDKISFHNNMDSKADEEVFGKYSTGGIPTLVLGCKYYRVGSGESLGEKEEVKVLTGLICELTDNQPGDVCEK</sequence>
<protein>
    <recommendedName>
        <fullName evidence="1">Thioredoxin domain-containing protein</fullName>
    </recommendedName>
</protein>
<feature type="domain" description="Thioredoxin" evidence="1">
    <location>
        <begin position="104"/>
        <end position="235"/>
    </location>
</feature>
<dbReference type="InterPro" id="IPR013766">
    <property type="entry name" value="Thioredoxin_domain"/>
</dbReference>
<organism evidence="2 3">
    <name type="scientific">Candidatus Nealsonbacteria bacterium CG08_land_8_20_14_0_20_36_22</name>
    <dbReference type="NCBI Taxonomy" id="1974704"/>
    <lineage>
        <taxon>Bacteria</taxon>
        <taxon>Candidatus Nealsoniibacteriota</taxon>
    </lineage>
</organism>
<proteinExistence type="predicted"/>
<comment type="caution">
    <text evidence="2">The sequence shown here is derived from an EMBL/GenBank/DDBJ whole genome shotgun (WGS) entry which is preliminary data.</text>
</comment>